<dbReference type="KEGG" id="cme:CYME_CMR136C"/>
<dbReference type="Gene3D" id="1.20.58.1030">
    <property type="match status" value="1"/>
</dbReference>
<dbReference type="PANTHER" id="PTHR12914:SF2">
    <property type="entry name" value="DNA REPLICATION COMPLEX GINS PROTEIN PSF1"/>
    <property type="match status" value="1"/>
</dbReference>
<dbReference type="GO" id="GO:1902983">
    <property type="term" value="P:DNA strand elongation involved in mitotic DNA replication"/>
    <property type="evidence" value="ECO:0007669"/>
    <property type="project" value="TreeGrafter"/>
</dbReference>
<evidence type="ECO:0000259" key="5">
    <source>
        <dbReference type="Pfam" id="PF05916"/>
    </source>
</evidence>
<comment type="subcellular location">
    <subcellularLocation>
        <location evidence="1">Nucleus</location>
    </subcellularLocation>
</comment>
<comment type="similarity">
    <text evidence="2">Belongs to the GINS1/PSF1 family.</text>
</comment>
<keyword evidence="4" id="KW-0539">Nucleus</keyword>
<evidence type="ECO:0000256" key="4">
    <source>
        <dbReference type="ARBA" id="ARBA00023242"/>
    </source>
</evidence>
<dbReference type="eggNOG" id="KOG3303">
    <property type="taxonomic scope" value="Eukaryota"/>
</dbReference>
<dbReference type="InterPro" id="IPR021151">
    <property type="entry name" value="GINS_A"/>
</dbReference>
<dbReference type="InterPro" id="IPR056783">
    <property type="entry name" value="PSF1_C"/>
</dbReference>
<dbReference type="GO" id="GO:0000811">
    <property type="term" value="C:GINS complex"/>
    <property type="evidence" value="ECO:0007669"/>
    <property type="project" value="InterPro"/>
</dbReference>
<dbReference type="RefSeq" id="XP_005538429.1">
    <property type="nucleotide sequence ID" value="XM_005538372.1"/>
</dbReference>
<evidence type="ECO:0008006" key="9">
    <source>
        <dbReference type="Google" id="ProtNLM"/>
    </source>
</evidence>
<evidence type="ECO:0000259" key="6">
    <source>
        <dbReference type="Pfam" id="PF24997"/>
    </source>
</evidence>
<reference evidence="7 8" key="1">
    <citation type="journal article" date="2004" name="Nature">
        <title>Genome sequence of the ultrasmall unicellular red alga Cyanidioschyzon merolae 10D.</title>
        <authorList>
            <person name="Matsuzaki M."/>
            <person name="Misumi O."/>
            <person name="Shin-i T."/>
            <person name="Maruyama S."/>
            <person name="Takahara M."/>
            <person name="Miyagishima S."/>
            <person name="Mori T."/>
            <person name="Nishida K."/>
            <person name="Yagisawa F."/>
            <person name="Nishida K."/>
            <person name="Yoshida Y."/>
            <person name="Nishimura Y."/>
            <person name="Nakao S."/>
            <person name="Kobayashi T."/>
            <person name="Momoyama Y."/>
            <person name="Higashiyama T."/>
            <person name="Minoda A."/>
            <person name="Sano M."/>
            <person name="Nomoto H."/>
            <person name="Oishi K."/>
            <person name="Hayashi H."/>
            <person name="Ohta F."/>
            <person name="Nishizaka S."/>
            <person name="Haga S."/>
            <person name="Miura S."/>
            <person name="Morishita T."/>
            <person name="Kabeya Y."/>
            <person name="Terasawa K."/>
            <person name="Suzuki Y."/>
            <person name="Ishii Y."/>
            <person name="Asakawa S."/>
            <person name="Takano H."/>
            <person name="Ohta N."/>
            <person name="Kuroiwa H."/>
            <person name="Tanaka K."/>
            <person name="Shimizu N."/>
            <person name="Sugano S."/>
            <person name="Sato N."/>
            <person name="Nozaki H."/>
            <person name="Ogasawara N."/>
            <person name="Kohara Y."/>
            <person name="Kuroiwa T."/>
        </authorList>
    </citation>
    <scope>NUCLEOTIDE SEQUENCE [LARGE SCALE GENOMIC DNA]</scope>
    <source>
        <strain evidence="7 8">10D</strain>
    </source>
</reference>
<dbReference type="Gramene" id="CMR136CT">
    <property type="protein sequence ID" value="CMR136CT"/>
    <property type="gene ID" value="CMR136C"/>
</dbReference>
<evidence type="ECO:0000313" key="8">
    <source>
        <dbReference type="Proteomes" id="UP000007014"/>
    </source>
</evidence>
<dbReference type="Proteomes" id="UP000007014">
    <property type="component" value="Chromosome 18"/>
</dbReference>
<gene>
    <name evidence="7" type="ORF">CYME_CMR136C</name>
</gene>
<dbReference type="HOGENOM" id="CLU_079191_1_0_1"/>
<dbReference type="GeneID" id="16996769"/>
<protein>
    <recommendedName>
        <fullName evidence="9">DNA replication complex GINS protein PSF1</fullName>
    </recommendedName>
</protein>
<keyword evidence="3" id="KW-0235">DNA replication</keyword>
<dbReference type="InterPro" id="IPR036224">
    <property type="entry name" value="GINS_bundle-like_dom_sf"/>
</dbReference>
<name>M1VL57_CYAM1</name>
<proteinExistence type="inferred from homology"/>
<evidence type="ECO:0000256" key="1">
    <source>
        <dbReference type="ARBA" id="ARBA00004123"/>
    </source>
</evidence>
<evidence type="ECO:0000256" key="3">
    <source>
        <dbReference type="ARBA" id="ARBA00022705"/>
    </source>
</evidence>
<keyword evidence="8" id="KW-1185">Reference proteome</keyword>
<dbReference type="Pfam" id="PF05916">
    <property type="entry name" value="Sld5"/>
    <property type="match status" value="1"/>
</dbReference>
<dbReference type="CDD" id="cd21696">
    <property type="entry name" value="GINS_B_Psf1"/>
    <property type="match status" value="1"/>
</dbReference>
<evidence type="ECO:0000256" key="2">
    <source>
        <dbReference type="ARBA" id="ARBA00006677"/>
    </source>
</evidence>
<reference evidence="7 8" key="2">
    <citation type="journal article" date="2007" name="BMC Biol.">
        <title>A 100%-complete sequence reveals unusually simple genomic features in the hot-spring red alga Cyanidioschyzon merolae.</title>
        <authorList>
            <person name="Nozaki H."/>
            <person name="Takano H."/>
            <person name="Misumi O."/>
            <person name="Terasawa K."/>
            <person name="Matsuzaki M."/>
            <person name="Maruyama S."/>
            <person name="Nishida K."/>
            <person name="Yagisawa F."/>
            <person name="Yoshida Y."/>
            <person name="Fujiwara T."/>
            <person name="Takio S."/>
            <person name="Tamura K."/>
            <person name="Chung S.J."/>
            <person name="Nakamura S."/>
            <person name="Kuroiwa H."/>
            <person name="Tanaka K."/>
            <person name="Sato N."/>
            <person name="Kuroiwa T."/>
        </authorList>
    </citation>
    <scope>NUCLEOTIDE SEQUENCE [LARGE SCALE GENOMIC DNA]</scope>
    <source>
        <strain evidence="7 8">10D</strain>
    </source>
</reference>
<dbReference type="STRING" id="280699.M1VL57"/>
<dbReference type="InterPro" id="IPR005339">
    <property type="entry name" value="GINS_Psf1"/>
</dbReference>
<dbReference type="EMBL" id="AP006500">
    <property type="protein sequence ID" value="BAM82393.1"/>
    <property type="molecule type" value="Genomic_DNA"/>
</dbReference>
<dbReference type="PANTHER" id="PTHR12914">
    <property type="entry name" value="PARTNER OF SLD5"/>
    <property type="match status" value="1"/>
</dbReference>
<dbReference type="AlphaFoldDB" id="M1VL57"/>
<dbReference type="OrthoDB" id="10252587at2759"/>
<organism evidence="7 8">
    <name type="scientific">Cyanidioschyzon merolae (strain NIES-3377 / 10D)</name>
    <name type="common">Unicellular red alga</name>
    <dbReference type="NCBI Taxonomy" id="280699"/>
    <lineage>
        <taxon>Eukaryota</taxon>
        <taxon>Rhodophyta</taxon>
        <taxon>Bangiophyceae</taxon>
        <taxon>Cyanidiales</taxon>
        <taxon>Cyanidiaceae</taxon>
        <taxon>Cyanidioschyzon</taxon>
    </lineage>
</organism>
<dbReference type="SUPFAM" id="SSF158573">
    <property type="entry name" value="GINS helical bundle-like"/>
    <property type="match status" value="1"/>
</dbReference>
<sequence>MTSGAATALVSELRDAQHLPLYRRDLLQRVVDEILEEYAQLEKGIEAWRSGSSQQGSRVEDRALQGSLLVRRARLLRNKRCVLAYLVNRLRRVEQACWNRDPTIYSGPSEDKGTTGRATALLSEAERTYASRYEALLAAYGSAVGLDLRSALLVPPKEEFIEVRVLEDCGDFFMASSGQSAHLAKGTVHFVRRADVELLIQQGKLEHLTPKC</sequence>
<accession>M1VL57</accession>
<feature type="domain" description="DNA replication complex GINS protein PSF1 C-terminal" evidence="6">
    <location>
        <begin position="157"/>
        <end position="209"/>
    </location>
</feature>
<feature type="domain" description="GINS subunit" evidence="5">
    <location>
        <begin position="73"/>
        <end position="143"/>
    </location>
</feature>
<dbReference type="Pfam" id="PF24997">
    <property type="entry name" value="PSF1_C"/>
    <property type="match status" value="1"/>
</dbReference>
<dbReference type="OMA" id="MFCEKAT"/>
<evidence type="ECO:0000313" key="7">
    <source>
        <dbReference type="EMBL" id="BAM82393.1"/>
    </source>
</evidence>